<keyword evidence="5" id="KW-0597">Phosphoprotein</keyword>
<dbReference type="InterPro" id="IPR036890">
    <property type="entry name" value="HATPase_C_sf"/>
</dbReference>
<dbReference type="EMBL" id="QAOL01000003">
    <property type="protein sequence ID" value="PTQ87788.1"/>
    <property type="molecule type" value="Genomic_DNA"/>
</dbReference>
<evidence type="ECO:0000313" key="17">
    <source>
        <dbReference type="Proteomes" id="UP000244110"/>
    </source>
</evidence>
<feature type="transmembrane region" description="Helical" evidence="10">
    <location>
        <begin position="18"/>
        <end position="39"/>
    </location>
</feature>
<keyword evidence="10" id="KW-0812">Transmembrane</keyword>
<dbReference type="KEGG" id="nur:ATY38_05945"/>
<evidence type="ECO:0000256" key="5">
    <source>
        <dbReference type="ARBA" id="ARBA00022553"/>
    </source>
</evidence>
<dbReference type="GO" id="GO:0005524">
    <property type="term" value="F:ATP binding"/>
    <property type="evidence" value="ECO:0007669"/>
    <property type="project" value="UniProtKB-KW"/>
</dbReference>
<evidence type="ECO:0000256" key="6">
    <source>
        <dbReference type="ARBA" id="ARBA00022679"/>
    </source>
</evidence>
<keyword evidence="7" id="KW-0547">Nucleotide-binding</keyword>
<keyword evidence="6" id="KW-0808">Transferase</keyword>
<dbReference type="SMART" id="SM00387">
    <property type="entry name" value="HATPase_c"/>
    <property type="match status" value="1"/>
</dbReference>
<keyword evidence="8 12" id="KW-0418">Kinase</keyword>
<reference evidence="13 15" key="1">
    <citation type="submission" date="2016-10" db="EMBL/GenBank/DDBJ databases">
        <authorList>
            <person name="de Groot N.N."/>
        </authorList>
    </citation>
    <scope>NUCLEOTIDE SEQUENCE [LARGE SCALE GENOMIC DNA]</scope>
    <source>
        <strain evidence="13">Nm10</strain>
        <strain evidence="14 15">Nm9</strain>
    </source>
</reference>
<evidence type="ECO:0000256" key="10">
    <source>
        <dbReference type="SAM" id="Phobius"/>
    </source>
</evidence>
<feature type="transmembrane region" description="Helical" evidence="10">
    <location>
        <begin position="78"/>
        <end position="96"/>
    </location>
</feature>
<dbReference type="RefSeq" id="WP_062558503.1">
    <property type="nucleotide sequence ID" value="NZ_CP013341.1"/>
</dbReference>
<dbReference type="InterPro" id="IPR036097">
    <property type="entry name" value="HisK_dim/P_sf"/>
</dbReference>
<dbReference type="EC" id="2.7.13.3" evidence="3"/>
<evidence type="ECO:0000313" key="13">
    <source>
        <dbReference type="EMBL" id="SDT85856.1"/>
    </source>
</evidence>
<dbReference type="Proteomes" id="UP000181998">
    <property type="component" value="Unassembled WGS sequence"/>
</dbReference>
<accession>A0A0S3AI12</accession>
<protein>
    <recommendedName>
        <fullName evidence="3">histidine kinase</fullName>
        <ecNumber evidence="3">2.7.13.3</ecNumber>
    </recommendedName>
</protein>
<evidence type="ECO:0000313" key="12">
    <source>
        <dbReference type="EMBL" id="PTQ87788.1"/>
    </source>
</evidence>
<evidence type="ECO:0000313" key="14">
    <source>
        <dbReference type="EMBL" id="SEP95410.1"/>
    </source>
</evidence>
<evidence type="ECO:0000256" key="8">
    <source>
        <dbReference type="ARBA" id="ARBA00022777"/>
    </source>
</evidence>
<dbReference type="GO" id="GO:0000155">
    <property type="term" value="F:phosphorelay sensor kinase activity"/>
    <property type="evidence" value="ECO:0007669"/>
    <property type="project" value="InterPro"/>
</dbReference>
<dbReference type="PRINTS" id="PR00344">
    <property type="entry name" value="BCTRLSENSOR"/>
</dbReference>
<dbReference type="PANTHER" id="PTHR44936">
    <property type="entry name" value="SENSOR PROTEIN CREC"/>
    <property type="match status" value="1"/>
</dbReference>
<feature type="transmembrane region" description="Helical" evidence="10">
    <location>
        <begin position="45"/>
        <end position="66"/>
    </location>
</feature>
<keyword evidence="9" id="KW-0067">ATP-binding</keyword>
<evidence type="ECO:0000256" key="2">
    <source>
        <dbReference type="ARBA" id="ARBA00004651"/>
    </source>
</evidence>
<organism evidence="12 17">
    <name type="scientific">Nitrosomonas ureae</name>
    <dbReference type="NCBI Taxonomy" id="44577"/>
    <lineage>
        <taxon>Bacteria</taxon>
        <taxon>Pseudomonadati</taxon>
        <taxon>Pseudomonadota</taxon>
        <taxon>Betaproteobacteria</taxon>
        <taxon>Nitrosomonadales</taxon>
        <taxon>Nitrosomonadaceae</taxon>
        <taxon>Nitrosomonas</taxon>
    </lineage>
</organism>
<feature type="transmembrane region" description="Helical" evidence="10">
    <location>
        <begin position="124"/>
        <end position="143"/>
    </location>
</feature>
<evidence type="ECO:0000256" key="9">
    <source>
        <dbReference type="ARBA" id="ARBA00022840"/>
    </source>
</evidence>
<name>A0A0S3AI12_9PROT</name>
<evidence type="ECO:0000256" key="4">
    <source>
        <dbReference type="ARBA" id="ARBA00022475"/>
    </source>
</evidence>
<dbReference type="InterPro" id="IPR005467">
    <property type="entry name" value="His_kinase_dom"/>
</dbReference>
<dbReference type="InterPro" id="IPR003594">
    <property type="entry name" value="HATPase_dom"/>
</dbReference>
<evidence type="ECO:0000313" key="16">
    <source>
        <dbReference type="Proteomes" id="UP000182882"/>
    </source>
</evidence>
<dbReference type="SMART" id="SM00388">
    <property type="entry name" value="HisKA"/>
    <property type="match status" value="1"/>
</dbReference>
<dbReference type="Gene3D" id="1.10.287.130">
    <property type="match status" value="1"/>
</dbReference>
<dbReference type="EMBL" id="FOFX01000012">
    <property type="protein sequence ID" value="SEP95410.1"/>
    <property type="molecule type" value="Genomic_DNA"/>
</dbReference>
<evidence type="ECO:0000313" key="15">
    <source>
        <dbReference type="Proteomes" id="UP000181998"/>
    </source>
</evidence>
<keyword evidence="16" id="KW-1185">Reference proteome</keyword>
<dbReference type="Proteomes" id="UP000182882">
    <property type="component" value="Unassembled WGS sequence"/>
</dbReference>
<dbReference type="GO" id="GO:0005886">
    <property type="term" value="C:plasma membrane"/>
    <property type="evidence" value="ECO:0007669"/>
    <property type="project" value="UniProtKB-SubCell"/>
</dbReference>
<proteinExistence type="predicted"/>
<dbReference type="STRING" id="44577.ATY38_05945"/>
<feature type="transmembrane region" description="Helical" evidence="10">
    <location>
        <begin position="155"/>
        <end position="177"/>
    </location>
</feature>
<gene>
    <name evidence="12" type="ORF">C8R28_100357</name>
    <name evidence="13" type="ORF">SAMN05216406_10575</name>
    <name evidence="14" type="ORF">SAMN05421510_101233</name>
</gene>
<dbReference type="InterPro" id="IPR004358">
    <property type="entry name" value="Sig_transdc_His_kin-like_C"/>
</dbReference>
<feature type="domain" description="Histidine kinase" evidence="11">
    <location>
        <begin position="212"/>
        <end position="419"/>
    </location>
</feature>
<keyword evidence="10" id="KW-0472">Membrane</keyword>
<evidence type="ECO:0000259" key="11">
    <source>
        <dbReference type="PROSITE" id="PS50109"/>
    </source>
</evidence>
<dbReference type="PROSITE" id="PS50109">
    <property type="entry name" value="HIS_KIN"/>
    <property type="match status" value="1"/>
</dbReference>
<dbReference type="SUPFAM" id="SSF55874">
    <property type="entry name" value="ATPase domain of HSP90 chaperone/DNA topoisomerase II/histidine kinase"/>
    <property type="match status" value="1"/>
</dbReference>
<dbReference type="InterPro" id="IPR003661">
    <property type="entry name" value="HisK_dim/P_dom"/>
</dbReference>
<keyword evidence="4" id="KW-1003">Cell membrane</keyword>
<evidence type="ECO:0000256" key="7">
    <source>
        <dbReference type="ARBA" id="ARBA00022741"/>
    </source>
</evidence>
<dbReference type="Gene3D" id="3.30.565.10">
    <property type="entry name" value="Histidine kinase-like ATPase, C-terminal domain"/>
    <property type="match status" value="1"/>
</dbReference>
<dbReference type="Pfam" id="PF02518">
    <property type="entry name" value="HATPase_c"/>
    <property type="match status" value="1"/>
</dbReference>
<dbReference type="SUPFAM" id="SSF47384">
    <property type="entry name" value="Homodimeric domain of signal transducing histidine kinase"/>
    <property type="match status" value="1"/>
</dbReference>
<evidence type="ECO:0000256" key="3">
    <source>
        <dbReference type="ARBA" id="ARBA00012438"/>
    </source>
</evidence>
<keyword evidence="10" id="KW-1133">Transmembrane helix</keyword>
<dbReference type="InterPro" id="IPR050980">
    <property type="entry name" value="2C_sensor_his_kinase"/>
</dbReference>
<reference evidence="16" key="2">
    <citation type="submission" date="2016-10" db="EMBL/GenBank/DDBJ databases">
        <authorList>
            <person name="Varghese N."/>
            <person name="Submissions S."/>
        </authorList>
    </citation>
    <scope>NUCLEOTIDE SEQUENCE [LARGE SCALE GENOMIC DNA]</scope>
    <source>
        <strain evidence="16">Nm10</strain>
    </source>
</reference>
<comment type="catalytic activity">
    <reaction evidence="1">
        <text>ATP + protein L-histidine = ADP + protein N-phospho-L-histidine.</text>
        <dbReference type="EC" id="2.7.13.3"/>
    </reaction>
</comment>
<dbReference type="Proteomes" id="UP000244110">
    <property type="component" value="Unassembled WGS sequence"/>
</dbReference>
<dbReference type="OrthoDB" id="9785252at2"/>
<evidence type="ECO:0000256" key="1">
    <source>
        <dbReference type="ARBA" id="ARBA00000085"/>
    </source>
</evidence>
<reference evidence="12 17" key="3">
    <citation type="submission" date="2018-04" db="EMBL/GenBank/DDBJ databases">
        <title>Active sludge and wastewater microbial communities from Klosterneuburg, Austria.</title>
        <authorList>
            <person name="Wagner M."/>
        </authorList>
    </citation>
    <scope>NUCLEOTIDE SEQUENCE [LARGE SCALE GENOMIC DNA]</scope>
    <source>
        <strain evidence="12 17">Nm4</strain>
    </source>
</reference>
<dbReference type="PANTHER" id="PTHR44936:SF10">
    <property type="entry name" value="SENSOR PROTEIN RSTB"/>
    <property type="match status" value="1"/>
</dbReference>
<dbReference type="EMBL" id="FNLN01000005">
    <property type="protein sequence ID" value="SDT85856.1"/>
    <property type="molecule type" value="Genomic_DNA"/>
</dbReference>
<comment type="subcellular location">
    <subcellularLocation>
        <location evidence="2">Cell membrane</location>
        <topology evidence="2">Multi-pass membrane protein</topology>
    </subcellularLocation>
</comment>
<sequence length="422" mass="47177">MFSDLSQSPLSKNLHRLFLLRNIAIFAQCLTFTIVYWSIDIVIPWLPMIFVVVLLAVINLLTWIRLHRKWPVSHLEFFFQLLIDVLALSTLLYFSGGSTNPFISLFLLPLTIAAATLPWRYTWIMAIITIACYTLLLFVYIPLPHEHSNHLIEFALHVSGMWLAFVLSTVIIAWFVVRMSSSIRDRDRDLAKAREHALRNEQIIALGTLAAGAAHELGTPLSTMAVVTGELQQEYTHDAEFQSNIHILRDQIAHCKQTLTHLLAKAGQTRAEHGSELAVDEFLRQILDKWKLIRPAVKFTYQSTGTQPIPRIMDNQLLNQSILNLLNNAADASSECIEISSHWDNQLLHLEIIDDGKGLSAEALQRAGEAFFSSKAPGQGFGIGLFLANANIERFGGSVRLFNLESGGACTQVVLPLIGSAT</sequence>
<dbReference type="AlphaFoldDB" id="A0A0S3AI12"/>